<dbReference type="PROSITE" id="PS51318">
    <property type="entry name" value="TAT"/>
    <property type="match status" value="1"/>
</dbReference>
<dbReference type="PANTHER" id="PTHR10134">
    <property type="entry name" value="CYTOCHROME B-C1 COMPLEX SUBUNIT RIESKE, MITOCHONDRIAL"/>
    <property type="match status" value="1"/>
</dbReference>
<dbReference type="AlphaFoldDB" id="A0A8F9TUJ2"/>
<dbReference type="Pfam" id="PF00355">
    <property type="entry name" value="Rieske"/>
    <property type="match status" value="1"/>
</dbReference>
<dbReference type="InterPro" id="IPR006311">
    <property type="entry name" value="TAT_signal"/>
</dbReference>
<dbReference type="KEGG" id="ole:K0B96_13250"/>
<keyword evidence="7" id="KW-1133">Transmembrane helix</keyword>
<dbReference type="PRINTS" id="PR00162">
    <property type="entry name" value="RIESKE"/>
</dbReference>
<dbReference type="EMBL" id="CP080507">
    <property type="protein sequence ID" value="QYM78261.1"/>
    <property type="molecule type" value="Genomic_DNA"/>
</dbReference>
<evidence type="ECO:0000256" key="3">
    <source>
        <dbReference type="ARBA" id="ARBA00023004"/>
    </source>
</evidence>
<reference evidence="9" key="1">
    <citation type="submission" date="2021-08" db="EMBL/GenBank/DDBJ databases">
        <title>Genome of a novel bacterium of the phylum Verrucomicrobia, Oleiharenicola sp. KSB-15.</title>
        <authorList>
            <person name="Chung J.-H."/>
            <person name="Ahn J.-H."/>
            <person name="Yoon Y."/>
            <person name="Kim D.-Y."/>
            <person name="An S.-H."/>
            <person name="Park I."/>
            <person name="Yeon J."/>
        </authorList>
    </citation>
    <scope>NUCLEOTIDE SEQUENCE</scope>
    <source>
        <strain evidence="9">KSB-15</strain>
    </source>
</reference>
<dbReference type="PROSITE" id="PS51296">
    <property type="entry name" value="RIESKE"/>
    <property type="match status" value="1"/>
</dbReference>
<gene>
    <name evidence="9" type="ORF">K0B96_13250</name>
</gene>
<accession>A0A8F9TUJ2</accession>
<dbReference type="Proteomes" id="UP000825051">
    <property type="component" value="Chromosome"/>
</dbReference>
<dbReference type="Gene3D" id="2.102.10.10">
    <property type="entry name" value="Rieske [2Fe-2S] iron-sulphur domain"/>
    <property type="match status" value="1"/>
</dbReference>
<evidence type="ECO:0000256" key="2">
    <source>
        <dbReference type="ARBA" id="ARBA00022723"/>
    </source>
</evidence>
<evidence type="ECO:0000256" key="7">
    <source>
        <dbReference type="SAM" id="Phobius"/>
    </source>
</evidence>
<dbReference type="InterPro" id="IPR005805">
    <property type="entry name" value="Rieske_Fe-S_prot_C"/>
</dbReference>
<keyword evidence="4" id="KW-0411">Iron-sulfur</keyword>
<keyword evidence="3" id="KW-0408">Iron</keyword>
<keyword evidence="2" id="KW-0479">Metal-binding</keyword>
<evidence type="ECO:0000256" key="6">
    <source>
        <dbReference type="ARBA" id="ARBA00034078"/>
    </source>
</evidence>
<evidence type="ECO:0000256" key="1">
    <source>
        <dbReference type="ARBA" id="ARBA00022714"/>
    </source>
</evidence>
<evidence type="ECO:0000256" key="4">
    <source>
        <dbReference type="ARBA" id="ARBA00023014"/>
    </source>
</evidence>
<feature type="domain" description="Rieske" evidence="8">
    <location>
        <begin position="101"/>
        <end position="168"/>
    </location>
</feature>
<dbReference type="SUPFAM" id="SSF50022">
    <property type="entry name" value="ISP domain"/>
    <property type="match status" value="1"/>
</dbReference>
<keyword evidence="7" id="KW-0812">Transmembrane</keyword>
<keyword evidence="5" id="KW-1015">Disulfide bond</keyword>
<dbReference type="RefSeq" id="WP_220161365.1">
    <property type="nucleotide sequence ID" value="NZ_CP080507.1"/>
</dbReference>
<proteinExistence type="predicted"/>
<name>A0A8F9TUJ2_9BACT</name>
<organism evidence="9 10">
    <name type="scientific">Horticoccus luteus</name>
    <dbReference type="NCBI Taxonomy" id="2862869"/>
    <lineage>
        <taxon>Bacteria</taxon>
        <taxon>Pseudomonadati</taxon>
        <taxon>Verrucomicrobiota</taxon>
        <taxon>Opitutia</taxon>
        <taxon>Opitutales</taxon>
        <taxon>Opitutaceae</taxon>
        <taxon>Horticoccus</taxon>
    </lineage>
</organism>
<protein>
    <submittedName>
        <fullName evidence="9">Ubiquinol-cytochrome c reductase iron-sulfur subunit</fullName>
    </submittedName>
</protein>
<evidence type="ECO:0000259" key="8">
    <source>
        <dbReference type="PROSITE" id="PS51296"/>
    </source>
</evidence>
<dbReference type="InterPro" id="IPR017941">
    <property type="entry name" value="Rieske_2Fe-2S"/>
</dbReference>
<evidence type="ECO:0000313" key="10">
    <source>
        <dbReference type="Proteomes" id="UP000825051"/>
    </source>
</evidence>
<dbReference type="InterPro" id="IPR036922">
    <property type="entry name" value="Rieske_2Fe-2S_sf"/>
</dbReference>
<evidence type="ECO:0000313" key="9">
    <source>
        <dbReference type="EMBL" id="QYM78261.1"/>
    </source>
</evidence>
<feature type="transmembrane region" description="Helical" evidence="7">
    <location>
        <begin position="29"/>
        <end position="51"/>
    </location>
</feature>
<sequence>MNETNHNPSTPCEGCAGKDLSRRDFFGRLSLGLAGLCAAILGVPLVGFIFAPLFRKVKESWIAVGKVDDFQVGQTISVPFPDSSPLPWAGITAKSAAWLRRDSSDQFTAFSIHCTHMGCPVRWLAGSKLFMCPCHGGVYYADGTVAAGPPPSPLVRYEVRIASGQVEIKAAPIPITTTL</sequence>
<comment type="cofactor">
    <cofactor evidence="6">
        <name>[2Fe-2S] cluster</name>
        <dbReference type="ChEBI" id="CHEBI:190135"/>
    </cofactor>
</comment>
<dbReference type="GO" id="GO:0051537">
    <property type="term" value="F:2 iron, 2 sulfur cluster binding"/>
    <property type="evidence" value="ECO:0007669"/>
    <property type="project" value="UniProtKB-KW"/>
</dbReference>
<evidence type="ECO:0000256" key="5">
    <source>
        <dbReference type="ARBA" id="ARBA00023157"/>
    </source>
</evidence>
<keyword evidence="1" id="KW-0001">2Fe-2S</keyword>
<dbReference type="CDD" id="cd03467">
    <property type="entry name" value="Rieske"/>
    <property type="match status" value="1"/>
</dbReference>
<dbReference type="InterPro" id="IPR014349">
    <property type="entry name" value="Rieske_Fe-S_prot"/>
</dbReference>
<dbReference type="GO" id="GO:0046872">
    <property type="term" value="F:metal ion binding"/>
    <property type="evidence" value="ECO:0007669"/>
    <property type="project" value="UniProtKB-KW"/>
</dbReference>
<keyword evidence="7" id="KW-0472">Membrane</keyword>
<dbReference type="GO" id="GO:0016020">
    <property type="term" value="C:membrane"/>
    <property type="evidence" value="ECO:0007669"/>
    <property type="project" value="InterPro"/>
</dbReference>
<keyword evidence="10" id="KW-1185">Reference proteome</keyword>